<evidence type="ECO:0000256" key="1">
    <source>
        <dbReference type="SAM" id="Phobius"/>
    </source>
</evidence>
<feature type="transmembrane region" description="Helical" evidence="1">
    <location>
        <begin position="83"/>
        <end position="106"/>
    </location>
</feature>
<organism evidence="2 3">
    <name type="scientific">Mandrillus leucophaeus</name>
    <name type="common">Drill</name>
    <name type="synonym">Papio leucophaeus</name>
    <dbReference type="NCBI Taxonomy" id="9568"/>
    <lineage>
        <taxon>Eukaryota</taxon>
        <taxon>Metazoa</taxon>
        <taxon>Chordata</taxon>
        <taxon>Craniata</taxon>
        <taxon>Vertebrata</taxon>
        <taxon>Euteleostomi</taxon>
        <taxon>Mammalia</taxon>
        <taxon>Eutheria</taxon>
        <taxon>Euarchontoglires</taxon>
        <taxon>Primates</taxon>
        <taxon>Haplorrhini</taxon>
        <taxon>Catarrhini</taxon>
        <taxon>Cercopithecidae</taxon>
        <taxon>Cercopithecinae</taxon>
        <taxon>Mandrillus</taxon>
    </lineage>
</organism>
<reference evidence="2" key="1">
    <citation type="submission" date="2025-08" db="UniProtKB">
        <authorList>
            <consortium name="Ensembl"/>
        </authorList>
    </citation>
    <scope>IDENTIFICATION</scope>
</reference>
<sequence length="123" mass="13542">MIVNCGSEADSTEAGNKVSVVCWVILPGFTEWPNTGTGLVSPPLTEPTPRSKVVDCEGSVPFSPLTRRELGDTHAEEARGEKVACYCAGWFFRAVGGFFFFFLFFYGKTFGFEKTHLKGFPKT</sequence>
<keyword evidence="1" id="KW-0812">Transmembrane</keyword>
<dbReference type="Proteomes" id="UP000233140">
    <property type="component" value="Unassembled WGS sequence"/>
</dbReference>
<dbReference type="GeneTree" id="ENSGT00910000147272"/>
<proteinExistence type="predicted"/>
<evidence type="ECO:0000313" key="3">
    <source>
        <dbReference type="Proteomes" id="UP000233140"/>
    </source>
</evidence>
<dbReference type="OMA" id="TEWPNTG"/>
<dbReference type="Ensembl" id="ENSMLET00000004003.1">
    <property type="protein sequence ID" value="ENSMLEP00000000946.1"/>
    <property type="gene ID" value="ENSMLEG00000003629.1"/>
</dbReference>
<keyword evidence="1" id="KW-0472">Membrane</keyword>
<protein>
    <submittedName>
        <fullName evidence="2">Uncharacterized protein</fullName>
    </submittedName>
</protein>
<dbReference type="AlphaFoldDB" id="A0A2K5XCA8"/>
<keyword evidence="1" id="KW-1133">Transmembrane helix</keyword>
<accession>A0A2K5XCA8</accession>
<keyword evidence="3" id="KW-1185">Reference proteome</keyword>
<name>A0A2K5XCA8_MANLE</name>
<evidence type="ECO:0000313" key="2">
    <source>
        <dbReference type="Ensembl" id="ENSMLEP00000000946.1"/>
    </source>
</evidence>
<reference evidence="2" key="2">
    <citation type="submission" date="2025-09" db="UniProtKB">
        <authorList>
            <consortium name="Ensembl"/>
        </authorList>
    </citation>
    <scope>IDENTIFICATION</scope>
</reference>